<dbReference type="PANTHER" id="PTHR28094:SF1">
    <property type="entry name" value="MEIOTICALLY UP-REGULATED GENE 113 PROTEIN"/>
    <property type="match status" value="1"/>
</dbReference>
<reference evidence="4" key="1">
    <citation type="journal article" date="2017" name="Genome Biol.">
        <title>Comparative genomics reveals high biological diversity and specific adaptations in the industrially and medically important fungal genus Aspergillus.</title>
        <authorList>
            <person name="de Vries R.P."/>
            <person name="Riley R."/>
            <person name="Wiebenga A."/>
            <person name="Aguilar-Osorio G."/>
            <person name="Amillis S."/>
            <person name="Uchima C.A."/>
            <person name="Anderluh G."/>
            <person name="Asadollahi M."/>
            <person name="Askin M."/>
            <person name="Barry K."/>
            <person name="Battaglia E."/>
            <person name="Bayram O."/>
            <person name="Benocci T."/>
            <person name="Braus-Stromeyer S.A."/>
            <person name="Caldana C."/>
            <person name="Canovas D."/>
            <person name="Cerqueira G.C."/>
            <person name="Chen F."/>
            <person name="Chen W."/>
            <person name="Choi C."/>
            <person name="Clum A."/>
            <person name="Dos Santos R.A."/>
            <person name="Damasio A.R."/>
            <person name="Diallinas G."/>
            <person name="Emri T."/>
            <person name="Fekete E."/>
            <person name="Flipphi M."/>
            <person name="Freyberg S."/>
            <person name="Gallo A."/>
            <person name="Gournas C."/>
            <person name="Habgood R."/>
            <person name="Hainaut M."/>
            <person name="Harispe M.L."/>
            <person name="Henrissat B."/>
            <person name="Hilden K.S."/>
            <person name="Hope R."/>
            <person name="Hossain A."/>
            <person name="Karabika E."/>
            <person name="Karaffa L."/>
            <person name="Karanyi Z."/>
            <person name="Krasevec N."/>
            <person name="Kuo A."/>
            <person name="Kusch H."/>
            <person name="LaButti K."/>
            <person name="Lagendijk E.L."/>
            <person name="Lapidus A."/>
            <person name="Levasseur A."/>
            <person name="Lindquist E."/>
            <person name="Lipzen A."/>
            <person name="Logrieco A.F."/>
            <person name="MacCabe A."/>
            <person name="Maekelae M.R."/>
            <person name="Malavazi I."/>
            <person name="Melin P."/>
            <person name="Meyer V."/>
            <person name="Mielnichuk N."/>
            <person name="Miskei M."/>
            <person name="Molnar A.P."/>
            <person name="Mule G."/>
            <person name="Ngan C.Y."/>
            <person name="Orejas M."/>
            <person name="Orosz E."/>
            <person name="Ouedraogo J.P."/>
            <person name="Overkamp K.M."/>
            <person name="Park H.-S."/>
            <person name="Perrone G."/>
            <person name="Piumi F."/>
            <person name="Punt P.J."/>
            <person name="Ram A.F."/>
            <person name="Ramon A."/>
            <person name="Rauscher S."/>
            <person name="Record E."/>
            <person name="Riano-Pachon D.M."/>
            <person name="Robert V."/>
            <person name="Roehrig J."/>
            <person name="Ruller R."/>
            <person name="Salamov A."/>
            <person name="Salih N.S."/>
            <person name="Samson R.A."/>
            <person name="Sandor E."/>
            <person name="Sanguinetti M."/>
            <person name="Schuetze T."/>
            <person name="Sepcic K."/>
            <person name="Shelest E."/>
            <person name="Sherlock G."/>
            <person name="Sophianopoulou V."/>
            <person name="Squina F.M."/>
            <person name="Sun H."/>
            <person name="Susca A."/>
            <person name="Todd R.B."/>
            <person name="Tsang A."/>
            <person name="Unkles S.E."/>
            <person name="van de Wiele N."/>
            <person name="van Rossen-Uffink D."/>
            <person name="Oliveira J.V."/>
            <person name="Vesth T.C."/>
            <person name="Visser J."/>
            <person name="Yu J.-H."/>
            <person name="Zhou M."/>
            <person name="Andersen M.R."/>
            <person name="Archer D.B."/>
            <person name="Baker S.E."/>
            <person name="Benoit I."/>
            <person name="Brakhage A.A."/>
            <person name="Braus G.H."/>
            <person name="Fischer R."/>
            <person name="Frisvad J.C."/>
            <person name="Goldman G.H."/>
            <person name="Houbraken J."/>
            <person name="Oakley B."/>
            <person name="Pocsi I."/>
            <person name="Scazzocchio C."/>
            <person name="Seiboth B."/>
            <person name="vanKuyk P.A."/>
            <person name="Wortman J."/>
            <person name="Dyer P.S."/>
            <person name="Grigoriev I.V."/>
        </authorList>
    </citation>
    <scope>NUCLEOTIDE SEQUENCE [LARGE SCALE GENOMIC DNA]</scope>
    <source>
        <strain evidence="4">CBS 506.65</strain>
    </source>
</reference>
<dbReference type="RefSeq" id="XP_022580567.1">
    <property type="nucleotide sequence ID" value="XM_022723168.1"/>
</dbReference>
<feature type="domain" description="Bacteriophage T5 Orf172 DNA-binding" evidence="2">
    <location>
        <begin position="442"/>
        <end position="541"/>
    </location>
</feature>
<sequence length="626" mass="71000">MSEVPQTPKSRPRFSGSESLGGSSSREGSPAPSPGSVFSLSDSIVTDITTDYGWETPVRDPESKTKTDSLAEREKDEDVSSPIVGEKKPRRLRTASGSEDNPLVLSKRKKDDGVSSVTDKEGFSRQLPEGLDLLSIYDKSMGRKRLRQTRLEHWIAGSANDISTDFAGVGTRILRPRARSHSAAKQKAWPDPIPRTPEQVPDTNYPVPTIEITEAESSEEDSQIPFSLGLLETLPSADCIRKAHRESLCKILPFEIQQHLTEDSSHCPAWTRSRQRCKRTRQVDGKHIVQSLQSLKTLNPSEIFHCIDKIVEATVCPHSHKKIAKRELQSWEEDFKNLSRIRDLNHIFRPEDDRVLALVNWLFHLSKGSVSQLQNKSFTPSKPGKDDSSKVPPVLNLIQEFKPYATKKLTGSVSEELAALLTKPLSTREIKEQGSMYIFWQPGNFGHLKIGKSGNVHRRMREWISQCKKPIEVFFPKLSEDGNSDAEEVQPVQHIYRVEALVQMELRYCRRTEARCPGCFKAHVEWFEIPRDIAVEVISKWMAWMRTCPYERRLIQVEEGEEEEQWVLKQQEEQRVSELSQPHRSVAVSGPAIAPITPGVPGAPPSRLSLPSWERDSSRRLRRKSM</sequence>
<feature type="region of interest" description="Disordered" evidence="1">
    <location>
        <begin position="579"/>
        <end position="626"/>
    </location>
</feature>
<dbReference type="STRING" id="1073090.A0A1L9SG42"/>
<accession>A0A1L9SG42</accession>
<dbReference type="AlphaFoldDB" id="A0A1L9SG42"/>
<dbReference type="InterPro" id="IPR018306">
    <property type="entry name" value="Phage_T5_Orf172_DNA-bd"/>
</dbReference>
<feature type="compositionally biased region" description="Basic and acidic residues" evidence="1">
    <location>
        <begin position="57"/>
        <end position="78"/>
    </location>
</feature>
<evidence type="ECO:0000313" key="4">
    <source>
        <dbReference type="Proteomes" id="UP000184188"/>
    </source>
</evidence>
<dbReference type="VEuPathDB" id="FungiDB:ASPZODRAFT_133022"/>
<dbReference type="SMART" id="SM00974">
    <property type="entry name" value="T5orf172"/>
    <property type="match status" value="1"/>
</dbReference>
<dbReference type="GeneID" id="34609633"/>
<proteinExistence type="predicted"/>
<feature type="compositionally biased region" description="Low complexity" evidence="1">
    <location>
        <begin position="15"/>
        <end position="29"/>
    </location>
</feature>
<organism evidence="3 4">
    <name type="scientific">Penicilliopsis zonata CBS 506.65</name>
    <dbReference type="NCBI Taxonomy" id="1073090"/>
    <lineage>
        <taxon>Eukaryota</taxon>
        <taxon>Fungi</taxon>
        <taxon>Dikarya</taxon>
        <taxon>Ascomycota</taxon>
        <taxon>Pezizomycotina</taxon>
        <taxon>Eurotiomycetes</taxon>
        <taxon>Eurotiomycetidae</taxon>
        <taxon>Eurotiales</taxon>
        <taxon>Aspergillaceae</taxon>
        <taxon>Penicilliopsis</taxon>
    </lineage>
</organism>
<keyword evidence="4" id="KW-1185">Reference proteome</keyword>
<dbReference type="EMBL" id="KV878343">
    <property type="protein sequence ID" value="OJJ46057.1"/>
    <property type="molecule type" value="Genomic_DNA"/>
</dbReference>
<feature type="region of interest" description="Disordered" evidence="1">
    <location>
        <begin position="177"/>
        <end position="205"/>
    </location>
</feature>
<feature type="compositionally biased region" description="Polar residues" evidence="1">
    <location>
        <begin position="36"/>
        <end position="49"/>
    </location>
</feature>
<feature type="compositionally biased region" description="Basic and acidic residues" evidence="1">
    <location>
        <begin position="109"/>
        <end position="121"/>
    </location>
</feature>
<evidence type="ECO:0000313" key="3">
    <source>
        <dbReference type="EMBL" id="OJJ46057.1"/>
    </source>
</evidence>
<evidence type="ECO:0000259" key="2">
    <source>
        <dbReference type="SMART" id="SM00974"/>
    </source>
</evidence>
<dbReference type="InterPro" id="IPR053006">
    <property type="entry name" value="Meiosis_regulatory"/>
</dbReference>
<evidence type="ECO:0000256" key="1">
    <source>
        <dbReference type="SAM" id="MobiDB-lite"/>
    </source>
</evidence>
<dbReference type="PANTHER" id="PTHR28094">
    <property type="entry name" value="MEIOTICALLY UP-REGULATED GENE 113 PROTEIN"/>
    <property type="match status" value="1"/>
</dbReference>
<protein>
    <recommendedName>
        <fullName evidence="2">Bacteriophage T5 Orf172 DNA-binding domain-containing protein</fullName>
    </recommendedName>
</protein>
<dbReference type="OrthoDB" id="2417614at2759"/>
<dbReference type="Pfam" id="PF10544">
    <property type="entry name" value="T5orf172"/>
    <property type="match status" value="1"/>
</dbReference>
<feature type="region of interest" description="Disordered" evidence="1">
    <location>
        <begin position="1"/>
        <end position="121"/>
    </location>
</feature>
<dbReference type="Proteomes" id="UP000184188">
    <property type="component" value="Unassembled WGS sequence"/>
</dbReference>
<gene>
    <name evidence="3" type="ORF">ASPZODRAFT_133022</name>
</gene>
<name>A0A1L9SG42_9EURO</name>